<gene>
    <name evidence="1" type="ORF">Z043_126251</name>
</gene>
<evidence type="ECO:0000313" key="1">
    <source>
        <dbReference type="EMBL" id="KPP56178.1"/>
    </source>
</evidence>
<dbReference type="AlphaFoldDB" id="A0A0P7W595"/>
<proteinExistence type="predicted"/>
<protein>
    <submittedName>
        <fullName evidence="1">Uncharacterized protein</fullName>
    </submittedName>
</protein>
<reference evidence="1 2" key="1">
    <citation type="submission" date="2015-08" db="EMBL/GenBank/DDBJ databases">
        <title>The genome of the Asian arowana (Scleropages formosus).</title>
        <authorList>
            <person name="Tan M.H."/>
            <person name="Gan H.M."/>
            <person name="Croft L.J."/>
            <person name="Austin C.M."/>
        </authorList>
    </citation>
    <scope>NUCLEOTIDE SEQUENCE [LARGE SCALE GENOMIC DNA]</scope>
    <source>
        <strain evidence="1">Aro1</strain>
    </source>
</reference>
<sequence length="101" mass="11213">FCDSELQILGQGGHHIAALSWDEGVHLPSIFQGYEPPGPHRHDPEHVYGRLRTGQELLFCGAVGGLLYSCCQQLHHFLSQPNNSFWVAETMVNSQSKIPGM</sequence>
<evidence type="ECO:0000313" key="2">
    <source>
        <dbReference type="Proteomes" id="UP000034805"/>
    </source>
</evidence>
<accession>A0A0P7W595</accession>
<name>A0A0P7W595_SCLFO</name>
<organism evidence="1 2">
    <name type="scientific">Scleropages formosus</name>
    <name type="common">Asian bonytongue</name>
    <name type="synonym">Osteoglossum formosum</name>
    <dbReference type="NCBI Taxonomy" id="113540"/>
    <lineage>
        <taxon>Eukaryota</taxon>
        <taxon>Metazoa</taxon>
        <taxon>Chordata</taxon>
        <taxon>Craniata</taxon>
        <taxon>Vertebrata</taxon>
        <taxon>Euteleostomi</taxon>
        <taxon>Actinopterygii</taxon>
        <taxon>Neopterygii</taxon>
        <taxon>Teleostei</taxon>
        <taxon>Osteoglossocephala</taxon>
        <taxon>Osteoglossomorpha</taxon>
        <taxon>Osteoglossiformes</taxon>
        <taxon>Osteoglossidae</taxon>
        <taxon>Scleropages</taxon>
    </lineage>
</organism>
<dbReference type="EMBL" id="JARO02025171">
    <property type="protein sequence ID" value="KPP56178.1"/>
    <property type="molecule type" value="Genomic_DNA"/>
</dbReference>
<dbReference type="Proteomes" id="UP000034805">
    <property type="component" value="Unassembled WGS sequence"/>
</dbReference>
<feature type="non-terminal residue" evidence="1">
    <location>
        <position position="101"/>
    </location>
</feature>
<feature type="non-terminal residue" evidence="1">
    <location>
        <position position="1"/>
    </location>
</feature>
<comment type="caution">
    <text evidence="1">The sequence shown here is derived from an EMBL/GenBank/DDBJ whole genome shotgun (WGS) entry which is preliminary data.</text>
</comment>